<feature type="domain" description="Chemotaxis phosphatase CheX-like" evidence="4">
    <location>
        <begin position="64"/>
        <end position="138"/>
    </location>
</feature>
<dbReference type="InterPro" id="IPR050992">
    <property type="entry name" value="CheZ_family_phosphatases"/>
</dbReference>
<dbReference type="GO" id="GO:0016787">
    <property type="term" value="F:hydrolase activity"/>
    <property type="evidence" value="ECO:0007669"/>
    <property type="project" value="UniProtKB-KW"/>
</dbReference>
<dbReference type="InterPro" id="IPR007597">
    <property type="entry name" value="CheC"/>
</dbReference>
<feature type="domain" description="CheC-like protein" evidence="3">
    <location>
        <begin position="9"/>
        <end position="46"/>
    </location>
</feature>
<dbReference type="STRING" id="1121331.SAMN02745248_00707"/>
<keyword evidence="1" id="KW-0145">Chemotaxis</keyword>
<dbReference type="CDD" id="cd17909">
    <property type="entry name" value="CheC_ClassI"/>
    <property type="match status" value="1"/>
</dbReference>
<name>A0A1M6LCD2_9CLOT</name>
<organism evidence="5 6">
    <name type="scientific">Hathewaya proteolytica DSM 3090</name>
    <dbReference type="NCBI Taxonomy" id="1121331"/>
    <lineage>
        <taxon>Bacteria</taxon>
        <taxon>Bacillati</taxon>
        <taxon>Bacillota</taxon>
        <taxon>Clostridia</taxon>
        <taxon>Eubacteriales</taxon>
        <taxon>Clostridiaceae</taxon>
        <taxon>Hathewaya</taxon>
    </lineage>
</organism>
<proteinExistence type="predicted"/>
<dbReference type="RefSeq" id="WP_072902406.1">
    <property type="nucleotide sequence ID" value="NZ_FRAD01000005.1"/>
</dbReference>
<dbReference type="InterPro" id="IPR028051">
    <property type="entry name" value="CheX-like_dom"/>
</dbReference>
<keyword evidence="2" id="KW-0378">Hydrolase</keyword>
<dbReference type="EMBL" id="FRAD01000005">
    <property type="protein sequence ID" value="SHJ68857.1"/>
    <property type="molecule type" value="Genomic_DNA"/>
</dbReference>
<gene>
    <name evidence="5" type="ORF">SAMN02745248_00707</name>
</gene>
<dbReference type="Proteomes" id="UP000183952">
    <property type="component" value="Unassembled WGS sequence"/>
</dbReference>
<protein>
    <submittedName>
        <fullName evidence="5">Chemotaxis protein CheC</fullName>
    </submittedName>
</protein>
<dbReference type="Pfam" id="PF04509">
    <property type="entry name" value="CheC"/>
    <property type="match status" value="1"/>
</dbReference>
<dbReference type="InterPro" id="IPR028976">
    <property type="entry name" value="CheC-like_sf"/>
</dbReference>
<evidence type="ECO:0000259" key="4">
    <source>
        <dbReference type="Pfam" id="PF13690"/>
    </source>
</evidence>
<accession>A0A1M6LCD2</accession>
<sequence length="199" mass="21694">MSYKDYSSMQLDALKEVGNIGVGNSATALSQLLNKKVDITVPNVNIVPFDEFYKNGLAEKIVIGVLVRVLGDCPGNILFVFEEESALNIVRNLMGDHITEMNDMAMSALCEVGNIISSSYMNSISKFTNLAMMSSVPAINCDMLGAMLTTVFMESGQYDEYVLDIETSFIQEGNNKTTGNFYFIPIPGALEKILGSLGI</sequence>
<keyword evidence="6" id="KW-1185">Reference proteome</keyword>
<reference evidence="5 6" key="1">
    <citation type="submission" date="2016-11" db="EMBL/GenBank/DDBJ databases">
        <authorList>
            <person name="Jaros S."/>
            <person name="Januszkiewicz K."/>
            <person name="Wedrychowicz H."/>
        </authorList>
    </citation>
    <scope>NUCLEOTIDE SEQUENCE [LARGE SCALE GENOMIC DNA]</scope>
    <source>
        <strain evidence="5 6">DSM 3090</strain>
    </source>
</reference>
<evidence type="ECO:0000259" key="3">
    <source>
        <dbReference type="Pfam" id="PF04509"/>
    </source>
</evidence>
<evidence type="ECO:0000313" key="6">
    <source>
        <dbReference type="Proteomes" id="UP000183952"/>
    </source>
</evidence>
<dbReference type="PANTHER" id="PTHR43693:SF1">
    <property type="entry name" value="PROTEIN PHOSPHATASE CHEZ"/>
    <property type="match status" value="1"/>
</dbReference>
<dbReference type="OrthoDB" id="9812187at2"/>
<dbReference type="AlphaFoldDB" id="A0A1M6LCD2"/>
<evidence type="ECO:0000313" key="5">
    <source>
        <dbReference type="EMBL" id="SHJ68857.1"/>
    </source>
</evidence>
<dbReference type="PANTHER" id="PTHR43693">
    <property type="entry name" value="PROTEIN PHOSPHATASE CHEZ"/>
    <property type="match status" value="1"/>
</dbReference>
<evidence type="ECO:0000256" key="2">
    <source>
        <dbReference type="ARBA" id="ARBA00022801"/>
    </source>
</evidence>
<dbReference type="Pfam" id="PF13690">
    <property type="entry name" value="CheX"/>
    <property type="match status" value="1"/>
</dbReference>
<dbReference type="Gene3D" id="3.40.1550.10">
    <property type="entry name" value="CheC-like"/>
    <property type="match status" value="1"/>
</dbReference>
<dbReference type="GO" id="GO:0006935">
    <property type="term" value="P:chemotaxis"/>
    <property type="evidence" value="ECO:0007669"/>
    <property type="project" value="UniProtKB-KW"/>
</dbReference>
<evidence type="ECO:0000256" key="1">
    <source>
        <dbReference type="ARBA" id="ARBA00022500"/>
    </source>
</evidence>
<dbReference type="SUPFAM" id="SSF103039">
    <property type="entry name" value="CheC-like"/>
    <property type="match status" value="1"/>
</dbReference>